<dbReference type="GO" id="GO:0005737">
    <property type="term" value="C:cytoplasm"/>
    <property type="evidence" value="ECO:0007669"/>
    <property type="project" value="UniProtKB-SubCell"/>
</dbReference>
<organism evidence="12 13">
    <name type="scientific">Candidatus Nomurabacteria bacterium GW2011_GWA2_43_15</name>
    <dbReference type="NCBI Taxonomy" id="1618738"/>
    <lineage>
        <taxon>Bacteria</taxon>
        <taxon>Candidatus Nomuraibacteriota</taxon>
    </lineage>
</organism>
<dbReference type="PANTHER" id="PTHR11933">
    <property type="entry name" value="TRNA 5-METHYLAMINOMETHYL-2-THIOURIDYLATE -METHYLTRANSFERASE"/>
    <property type="match status" value="1"/>
</dbReference>
<dbReference type="EMBL" id="LCFS01000005">
    <property type="protein sequence ID" value="KKT00931.1"/>
    <property type="molecule type" value="Genomic_DNA"/>
</dbReference>
<dbReference type="Pfam" id="PF20259">
    <property type="entry name" value="tRNA_Me_trans_M"/>
    <property type="match status" value="1"/>
</dbReference>
<feature type="region of interest" description="Interaction with tRNA" evidence="9">
    <location>
        <begin position="369"/>
        <end position="370"/>
    </location>
</feature>
<comment type="function">
    <text evidence="9">Catalyzes the 2-thiolation of uridine at the wobble position (U34) of tRNA, leading to the formation of s(2)U34.</text>
</comment>
<dbReference type="GO" id="GO:0103016">
    <property type="term" value="F:tRNA-uridine 2-sulfurtransferase activity"/>
    <property type="evidence" value="ECO:0007669"/>
    <property type="project" value="UniProtKB-EC"/>
</dbReference>
<keyword evidence="9" id="KW-0963">Cytoplasm</keyword>
<evidence type="ECO:0000259" key="10">
    <source>
        <dbReference type="Pfam" id="PF20258"/>
    </source>
</evidence>
<comment type="subcellular location">
    <subcellularLocation>
        <location evidence="9">Cytoplasm</location>
    </subcellularLocation>
</comment>
<dbReference type="Gene3D" id="2.30.30.280">
    <property type="entry name" value="Adenine nucleotide alpha hydrolases-like domains"/>
    <property type="match status" value="1"/>
</dbReference>
<feature type="binding site" evidence="9">
    <location>
        <begin position="25"/>
        <end position="32"/>
    </location>
    <ligand>
        <name>ATP</name>
        <dbReference type="ChEBI" id="CHEBI:30616"/>
    </ligand>
</feature>
<dbReference type="SUPFAM" id="SSF52402">
    <property type="entry name" value="Adenine nucleotide alpha hydrolases-like"/>
    <property type="match status" value="1"/>
</dbReference>
<dbReference type="Pfam" id="PF20258">
    <property type="entry name" value="tRNA_Me_trans_C"/>
    <property type="match status" value="1"/>
</dbReference>
<dbReference type="InterPro" id="IPR046885">
    <property type="entry name" value="MnmA-like_C"/>
</dbReference>
<sequence>MTHSIKTQGHGEQSRTMKKKTVFVGLSGGVDSAVSAALLKKQGFEVVGVFIKTWHPDFLECNEEEERHDAMCVAAHLGIPFLTFDFENVYKKEVADYMIREYKAGRTPNPDVMCNKEVKFGAFLKKALAMGALVRPSAEIFVATGHYARTGAEHAFLKEWQSEAKNRATEKKHVPLSSKILNLLRGSDPSKDQSYFLWTLRQEQLKKILFPISNLKKIEVRRLAKKFKLPVAEKKDSQGICFLGAVDLKEFLKHYIKEKKGKIKNEAGEIIGYHDGAVFHTLGERHGFTITKKSPKDGPYYIVGKDVKKNILVVSQMKKDSKNSLALLRPTGRTFRQQNSLNLFFVGIKDTNWIFKIPKSGKNYTAQIRYHGEFLPCTIKCAKFDFAQVVFKKPVLAAAGQSCVIYDGDVCLGGGVII</sequence>
<dbReference type="InterPro" id="IPR023382">
    <property type="entry name" value="MnmA-like_central_sf"/>
</dbReference>
<keyword evidence="1 9" id="KW-0820">tRNA-binding</keyword>
<proteinExistence type="inferred from homology"/>
<dbReference type="STRING" id="1618738.UV76_C0005G0007"/>
<feature type="active site" description="Cysteine persulfide intermediate" evidence="9">
    <location>
        <position position="241"/>
    </location>
</feature>
<evidence type="ECO:0000256" key="4">
    <source>
        <dbReference type="ARBA" id="ARBA00022741"/>
    </source>
</evidence>
<keyword evidence="6 9" id="KW-0694">RNA-binding</keyword>
<keyword evidence="3 9" id="KW-0819">tRNA processing</keyword>
<comment type="catalytic activity">
    <reaction evidence="8 9">
        <text>S-sulfanyl-L-cysteinyl-[protein] + uridine(34) in tRNA + AH2 + ATP = 2-thiouridine(34) in tRNA + L-cysteinyl-[protein] + A + AMP + diphosphate + H(+)</text>
        <dbReference type="Rhea" id="RHEA:47032"/>
        <dbReference type="Rhea" id="RHEA-COMP:10131"/>
        <dbReference type="Rhea" id="RHEA-COMP:11726"/>
        <dbReference type="Rhea" id="RHEA-COMP:11727"/>
        <dbReference type="Rhea" id="RHEA-COMP:11728"/>
        <dbReference type="ChEBI" id="CHEBI:13193"/>
        <dbReference type="ChEBI" id="CHEBI:15378"/>
        <dbReference type="ChEBI" id="CHEBI:17499"/>
        <dbReference type="ChEBI" id="CHEBI:29950"/>
        <dbReference type="ChEBI" id="CHEBI:30616"/>
        <dbReference type="ChEBI" id="CHEBI:33019"/>
        <dbReference type="ChEBI" id="CHEBI:61963"/>
        <dbReference type="ChEBI" id="CHEBI:65315"/>
        <dbReference type="ChEBI" id="CHEBI:87170"/>
        <dbReference type="ChEBI" id="CHEBI:456215"/>
        <dbReference type="EC" id="2.8.1.13"/>
    </reaction>
</comment>
<protein>
    <recommendedName>
        <fullName evidence="9">tRNA-specific 2-thiouridylase MnmA</fullName>
        <ecNumber evidence="9">2.8.1.13</ecNumber>
    </recommendedName>
</protein>
<evidence type="ECO:0000256" key="1">
    <source>
        <dbReference type="ARBA" id="ARBA00022555"/>
    </source>
</evidence>
<dbReference type="InterPro" id="IPR046884">
    <property type="entry name" value="MnmA-like_central"/>
</dbReference>
<dbReference type="InterPro" id="IPR014729">
    <property type="entry name" value="Rossmann-like_a/b/a_fold"/>
</dbReference>
<comment type="caution">
    <text evidence="12">The sequence shown here is derived from an EMBL/GenBank/DDBJ whole genome shotgun (WGS) entry which is preliminary data.</text>
</comment>
<dbReference type="GO" id="GO:0000049">
    <property type="term" value="F:tRNA binding"/>
    <property type="evidence" value="ECO:0007669"/>
    <property type="project" value="UniProtKB-KW"/>
</dbReference>
<dbReference type="InterPro" id="IPR004506">
    <property type="entry name" value="MnmA-like"/>
</dbReference>
<feature type="active site" description="Nucleophile" evidence="9">
    <location>
        <position position="114"/>
    </location>
</feature>
<dbReference type="PANTHER" id="PTHR11933:SF5">
    <property type="entry name" value="MITOCHONDRIAL TRNA-SPECIFIC 2-THIOURIDYLASE 1"/>
    <property type="match status" value="1"/>
</dbReference>
<accession>A0A0G1DSN5</accession>
<dbReference type="NCBIfam" id="TIGR00420">
    <property type="entry name" value="trmU"/>
    <property type="match status" value="1"/>
</dbReference>
<keyword evidence="2 9" id="KW-0808">Transferase</keyword>
<feature type="site" description="Interaction with tRNA" evidence="9">
    <location>
        <position position="146"/>
    </location>
</feature>
<feature type="domain" description="tRNA-specific 2-thiouridylase MnmA-like central" evidence="11">
    <location>
        <begin position="249"/>
        <end position="316"/>
    </location>
</feature>
<evidence type="ECO:0000256" key="2">
    <source>
        <dbReference type="ARBA" id="ARBA00022679"/>
    </source>
</evidence>
<dbReference type="Pfam" id="PF03054">
    <property type="entry name" value="tRNA_Me_trans"/>
    <property type="match status" value="1"/>
</dbReference>
<dbReference type="Gene3D" id="3.40.50.620">
    <property type="entry name" value="HUPs"/>
    <property type="match status" value="1"/>
</dbReference>
<dbReference type="Proteomes" id="UP000034646">
    <property type="component" value="Unassembled WGS sequence"/>
</dbReference>
<dbReference type="AlphaFoldDB" id="A0A0G1DSN5"/>
<keyword evidence="7" id="KW-1015">Disulfide bond</keyword>
<feature type="site" description="Interaction with tRNA" evidence="9">
    <location>
        <position position="401"/>
    </location>
</feature>
<feature type="binding site" evidence="9">
    <location>
        <position position="51"/>
    </location>
    <ligand>
        <name>ATP</name>
        <dbReference type="ChEBI" id="CHEBI:30616"/>
    </ligand>
</feature>
<feature type="region of interest" description="Interaction with tRNA" evidence="9">
    <location>
        <begin position="191"/>
        <end position="193"/>
    </location>
</feature>
<feature type="binding site" evidence="9">
    <location>
        <position position="145"/>
    </location>
    <ligand>
        <name>ATP</name>
        <dbReference type="ChEBI" id="CHEBI:30616"/>
    </ligand>
</feature>
<comment type="caution">
    <text evidence="9">Lacks conserved residue(s) required for the propagation of feature annotation.</text>
</comment>
<keyword evidence="5 9" id="KW-0067">ATP-binding</keyword>
<dbReference type="GO" id="GO:0005524">
    <property type="term" value="F:ATP binding"/>
    <property type="evidence" value="ECO:0007669"/>
    <property type="project" value="UniProtKB-KW"/>
</dbReference>
<evidence type="ECO:0000259" key="11">
    <source>
        <dbReference type="Pfam" id="PF20259"/>
    </source>
</evidence>
<evidence type="ECO:0000256" key="8">
    <source>
        <dbReference type="ARBA" id="ARBA00051542"/>
    </source>
</evidence>
<reference evidence="12 13" key="1">
    <citation type="journal article" date="2015" name="Nature">
        <title>rRNA introns, odd ribosomes, and small enigmatic genomes across a large radiation of phyla.</title>
        <authorList>
            <person name="Brown C.T."/>
            <person name="Hug L.A."/>
            <person name="Thomas B.C."/>
            <person name="Sharon I."/>
            <person name="Castelle C.J."/>
            <person name="Singh A."/>
            <person name="Wilkins M.J."/>
            <person name="Williams K.H."/>
            <person name="Banfield J.F."/>
        </authorList>
    </citation>
    <scope>NUCLEOTIDE SEQUENCE [LARGE SCALE GENOMIC DNA]</scope>
</reference>
<keyword evidence="4 9" id="KW-0547">Nucleotide-binding</keyword>
<dbReference type="GO" id="GO:0002143">
    <property type="term" value="P:tRNA wobble position uridine thiolation"/>
    <property type="evidence" value="ECO:0007669"/>
    <property type="project" value="TreeGrafter"/>
</dbReference>
<dbReference type="EC" id="2.8.1.13" evidence="9"/>
<evidence type="ECO:0000256" key="9">
    <source>
        <dbReference type="HAMAP-Rule" id="MF_00144"/>
    </source>
</evidence>
<dbReference type="HAMAP" id="MF_00144">
    <property type="entry name" value="tRNA_thiouridyl_MnmA"/>
    <property type="match status" value="1"/>
</dbReference>
<dbReference type="NCBIfam" id="NF001138">
    <property type="entry name" value="PRK00143.1"/>
    <property type="match status" value="1"/>
</dbReference>
<dbReference type="Gene3D" id="2.40.30.10">
    <property type="entry name" value="Translation factors"/>
    <property type="match status" value="1"/>
</dbReference>
<comment type="similarity">
    <text evidence="9">Belongs to the MnmA/TRMU family.</text>
</comment>
<gene>
    <name evidence="9" type="primary">mnmA</name>
    <name evidence="12" type="ORF">UV76_C0005G0007</name>
</gene>
<evidence type="ECO:0000256" key="3">
    <source>
        <dbReference type="ARBA" id="ARBA00022694"/>
    </source>
</evidence>
<evidence type="ECO:0000256" key="7">
    <source>
        <dbReference type="ARBA" id="ARBA00023157"/>
    </source>
</evidence>
<evidence type="ECO:0000256" key="6">
    <source>
        <dbReference type="ARBA" id="ARBA00022884"/>
    </source>
</evidence>
<evidence type="ECO:0000313" key="12">
    <source>
        <dbReference type="EMBL" id="KKT00931.1"/>
    </source>
</evidence>
<feature type="region of interest" description="Interaction with target base in tRNA" evidence="9">
    <location>
        <begin position="109"/>
        <end position="111"/>
    </location>
</feature>
<dbReference type="CDD" id="cd01998">
    <property type="entry name" value="MnmA_TRMU-like"/>
    <property type="match status" value="1"/>
</dbReference>
<evidence type="ECO:0000256" key="5">
    <source>
        <dbReference type="ARBA" id="ARBA00022840"/>
    </source>
</evidence>
<feature type="domain" description="tRNA-specific 2-thiouridylase MnmA-like C-terminal" evidence="10">
    <location>
        <begin position="348"/>
        <end position="417"/>
    </location>
</feature>
<dbReference type="PATRIC" id="fig|1618738.3.peg.315"/>
<name>A0A0G1DSN5_9BACT</name>
<evidence type="ECO:0000313" key="13">
    <source>
        <dbReference type="Proteomes" id="UP000034646"/>
    </source>
</evidence>